<dbReference type="FunFam" id="3.30.70.2460:FF:000001">
    <property type="entry name" value="DNA repair protein Rad4 family"/>
    <property type="match status" value="1"/>
</dbReference>
<evidence type="ECO:0008006" key="12">
    <source>
        <dbReference type="Google" id="ProtNLM"/>
    </source>
</evidence>
<feature type="compositionally biased region" description="Polar residues" evidence="6">
    <location>
        <begin position="982"/>
        <end position="993"/>
    </location>
</feature>
<dbReference type="Pfam" id="PF10404">
    <property type="entry name" value="BHD_2"/>
    <property type="match status" value="1"/>
</dbReference>
<dbReference type="GO" id="GO:0006289">
    <property type="term" value="P:nucleotide-excision repair"/>
    <property type="evidence" value="ECO:0007669"/>
    <property type="project" value="InterPro"/>
</dbReference>
<dbReference type="InterPro" id="IPR004583">
    <property type="entry name" value="DNA_repair_Rad4"/>
</dbReference>
<dbReference type="GO" id="GO:0003684">
    <property type="term" value="F:damaged DNA binding"/>
    <property type="evidence" value="ECO:0007669"/>
    <property type="project" value="InterPro"/>
</dbReference>
<evidence type="ECO:0000256" key="1">
    <source>
        <dbReference type="ARBA" id="ARBA00004123"/>
    </source>
</evidence>
<dbReference type="PANTHER" id="PTHR12135:SF0">
    <property type="entry name" value="DNA REPAIR PROTEIN COMPLEMENTING XP-C CELLS"/>
    <property type="match status" value="1"/>
</dbReference>
<feature type="region of interest" description="Disordered" evidence="6">
    <location>
        <begin position="153"/>
        <end position="172"/>
    </location>
</feature>
<feature type="region of interest" description="Disordered" evidence="6">
    <location>
        <begin position="419"/>
        <end position="442"/>
    </location>
</feature>
<comment type="subcellular location">
    <subcellularLocation>
        <location evidence="1">Nucleus</location>
    </subcellularLocation>
</comment>
<dbReference type="InterPro" id="IPR042488">
    <property type="entry name" value="Rad4_BHD3_sf"/>
</dbReference>
<dbReference type="PANTHER" id="PTHR12135">
    <property type="entry name" value="DNA REPAIR PROTEIN XP-C / RAD4"/>
    <property type="match status" value="1"/>
</dbReference>
<accession>A0A2A9NQK1</accession>
<dbReference type="InterPro" id="IPR018328">
    <property type="entry name" value="Rad4_beta-hairpin_dom3"/>
</dbReference>
<evidence type="ECO:0000256" key="2">
    <source>
        <dbReference type="ARBA" id="ARBA00009525"/>
    </source>
</evidence>
<dbReference type="GO" id="GO:0071942">
    <property type="term" value="C:XPC complex"/>
    <property type="evidence" value="ECO:0007669"/>
    <property type="project" value="TreeGrafter"/>
</dbReference>
<dbReference type="Pfam" id="PF01841">
    <property type="entry name" value="Transglut_core"/>
    <property type="match status" value="1"/>
</dbReference>
<dbReference type="SMART" id="SM01032">
    <property type="entry name" value="BHD_3"/>
    <property type="match status" value="1"/>
</dbReference>
<dbReference type="GO" id="GO:0000111">
    <property type="term" value="C:nucleotide-excision repair factor 2 complex"/>
    <property type="evidence" value="ECO:0007669"/>
    <property type="project" value="TreeGrafter"/>
</dbReference>
<feature type="compositionally biased region" description="Low complexity" evidence="6">
    <location>
        <begin position="429"/>
        <end position="441"/>
    </location>
</feature>
<proteinExistence type="inferred from homology"/>
<feature type="compositionally biased region" description="Basic residues" evidence="6">
    <location>
        <begin position="998"/>
        <end position="1008"/>
    </location>
</feature>
<dbReference type="InterPro" id="IPR038765">
    <property type="entry name" value="Papain-like_cys_pep_sf"/>
</dbReference>
<evidence type="ECO:0000256" key="6">
    <source>
        <dbReference type="SAM" id="MobiDB-lite"/>
    </source>
</evidence>
<dbReference type="SMART" id="SM01031">
    <property type="entry name" value="BHD_2"/>
    <property type="match status" value="1"/>
</dbReference>
<dbReference type="Pfam" id="PF10403">
    <property type="entry name" value="BHD_1"/>
    <property type="match status" value="1"/>
</dbReference>
<dbReference type="Gene3D" id="3.30.70.2460">
    <property type="entry name" value="Rad4, beta-hairpin domain BHD3"/>
    <property type="match status" value="1"/>
</dbReference>
<feature type="region of interest" description="Disordered" evidence="6">
    <location>
        <begin position="252"/>
        <end position="376"/>
    </location>
</feature>
<dbReference type="OrthoDB" id="300780at2759"/>
<feature type="domain" description="Rad4 beta-hairpin" evidence="9">
    <location>
        <begin position="669"/>
        <end position="743"/>
    </location>
</feature>
<sequence>MDSEDDFDWEEVPVPEHEHHIEITLQAHSKPEAASKKRIGGGISHAERLRRVDCHKIHTIVLLANAQVRNKWLNDPLLHARLLSLTPLNLQNGFAMIHKSRVPDQNQRGRMFEAAIRSLTEWWTDTFFDVLPEGHLRSRTYDDIQGRLIAEGLVSSTPPEPQSTSSSSTPPDETAIALFLTSNLTFPDEETLQDILDDDGERIRGPKSLMKHALMRCGSRDTSAQLFTALCRALGIPARLVVSLQSVPWRAKEGRPKPKYPKKVKNKGKAKQVDEEGSTNGQDDEEENEDDMEEVVISTTPAPSSAKGKGKATNQLEPFPGSGRRVEDDIVVETKSEKSKGKQKARPPIKLRKQRSKGRGSPSGSGVPSRPLPPNPMLIPPVFWTEVFSRPDGRWIPVDPIRCFVNKRKVFDPTPITSALGPASSHANSPFSGTSTPTGSTVRQENRMVYVLAFEEDGYARDVTRRYAREYSTKVAKAQGLSVTGGGGKGRQIWWERVVASISRPYRLHRDDIEDEELEIAQLTEGMPTTLAGFKDHPLYVLTRHLKQNETIHPPPPDTPELGKFRGEPVYPRSAVVSLKTAENWMRSEGRSVRPGCQPLKLVKFRAGTINKMRELEMLREAGSSAQGSRQNEGVAADGDAGGSEIMQGLYSRSQTELYIPDPVVDGKVPKNNFGNIDLYVPSMLPKGAVHVPFRGVAKIARKLGFDFAEAVTGFEFKKRRAFPVIEGVVIARENESALLEAFWEAEKTAEEKARAKRKDQAIKRWTRLIQGLRIRQRLQEQYRNAPTSNQEPEEVKTTEERNEELTKDEDGSQPDPEPSGSGGGFLVEAGDVVQSFSLPRYQHVNLPFDPIPHKPHKQPTNTEDKDKDGDDDIIIPEYITYDIQPMEVDEDNTAAQDDSSSAAAPGGGLMPKTMQELAEEAAAAKKHVAEGISPSPEAAEDSFATTKSGPDNRKNKNNNQPSMSLRSQDPSIGVSLHRGTALTTAKTRNKSAATGRRSLKRPKRPDRRGRAAAPRPPRKKGRLRDADDTGDGVSDELDVDEDKFGSEVSSGGDDDDVDDQPESLSKKRGRAPRNAKLNLTPASPPTTRTLRPRRTKTQAQIEEEQEKEDAYRRAVAS</sequence>
<keyword evidence="11" id="KW-1185">Reference proteome</keyword>
<feature type="compositionally biased region" description="Basic and acidic residues" evidence="6">
    <location>
        <begin position="1109"/>
        <end position="1118"/>
    </location>
</feature>
<evidence type="ECO:0000313" key="10">
    <source>
        <dbReference type="EMBL" id="PFH49962.1"/>
    </source>
</evidence>
<evidence type="ECO:0000259" key="9">
    <source>
        <dbReference type="SMART" id="SM01032"/>
    </source>
</evidence>
<keyword evidence="5" id="KW-0539">Nucleus</keyword>
<evidence type="ECO:0000259" key="7">
    <source>
        <dbReference type="SMART" id="SM01030"/>
    </source>
</evidence>
<dbReference type="Gene3D" id="3.90.260.10">
    <property type="entry name" value="Transglutaminase-like"/>
    <property type="match status" value="1"/>
</dbReference>
<dbReference type="GO" id="GO:0005737">
    <property type="term" value="C:cytoplasm"/>
    <property type="evidence" value="ECO:0007669"/>
    <property type="project" value="TreeGrafter"/>
</dbReference>
<gene>
    <name evidence="10" type="ORF">AMATHDRAFT_194065</name>
</gene>
<feature type="compositionally biased region" description="Basic and acidic residues" evidence="6">
    <location>
        <begin position="324"/>
        <end position="340"/>
    </location>
</feature>
<dbReference type="InterPro" id="IPR002931">
    <property type="entry name" value="Transglutaminase-like"/>
</dbReference>
<evidence type="ECO:0000256" key="3">
    <source>
        <dbReference type="ARBA" id="ARBA00022763"/>
    </source>
</evidence>
<dbReference type="SUPFAM" id="SSF54001">
    <property type="entry name" value="Cysteine proteinases"/>
    <property type="match status" value="1"/>
</dbReference>
<name>A0A2A9NQK1_9AGAR</name>
<feature type="compositionally biased region" description="Acidic residues" evidence="6">
    <location>
        <begin position="1029"/>
        <end position="1042"/>
    </location>
</feature>
<feature type="domain" description="Rad4 beta-hairpin" evidence="7">
    <location>
        <begin position="523"/>
        <end position="577"/>
    </location>
</feature>
<feature type="compositionally biased region" description="Low complexity" evidence="6">
    <location>
        <begin position="359"/>
        <end position="369"/>
    </location>
</feature>
<evidence type="ECO:0000256" key="5">
    <source>
        <dbReference type="ARBA" id="ARBA00023242"/>
    </source>
</evidence>
<feature type="compositionally biased region" description="Polar residues" evidence="6">
    <location>
        <begin position="958"/>
        <end position="971"/>
    </location>
</feature>
<comment type="similarity">
    <text evidence="2">Belongs to the XPC family.</text>
</comment>
<dbReference type="GO" id="GO:0006298">
    <property type="term" value="P:mismatch repair"/>
    <property type="evidence" value="ECO:0007669"/>
    <property type="project" value="TreeGrafter"/>
</dbReference>
<feature type="compositionally biased region" description="Acidic residues" evidence="6">
    <location>
        <begin position="282"/>
        <end position="294"/>
    </location>
</feature>
<dbReference type="InterPro" id="IPR018327">
    <property type="entry name" value="BHD_2"/>
</dbReference>
<evidence type="ECO:0000259" key="8">
    <source>
        <dbReference type="SMART" id="SM01031"/>
    </source>
</evidence>
<organism evidence="10 11">
    <name type="scientific">Amanita thiersii Skay4041</name>
    <dbReference type="NCBI Taxonomy" id="703135"/>
    <lineage>
        <taxon>Eukaryota</taxon>
        <taxon>Fungi</taxon>
        <taxon>Dikarya</taxon>
        <taxon>Basidiomycota</taxon>
        <taxon>Agaricomycotina</taxon>
        <taxon>Agaricomycetes</taxon>
        <taxon>Agaricomycetidae</taxon>
        <taxon>Agaricales</taxon>
        <taxon>Pluteineae</taxon>
        <taxon>Amanitaceae</taxon>
        <taxon>Amanita</taxon>
    </lineage>
</organism>
<evidence type="ECO:0000313" key="11">
    <source>
        <dbReference type="Proteomes" id="UP000242287"/>
    </source>
</evidence>
<feature type="domain" description="Rad4 beta-hairpin" evidence="8">
    <location>
        <begin position="579"/>
        <end position="662"/>
    </location>
</feature>
<dbReference type="Gene3D" id="2.20.20.110">
    <property type="entry name" value="Rad4, beta-hairpin domain BHD1"/>
    <property type="match status" value="1"/>
</dbReference>
<protein>
    <recommendedName>
        <fullName evidence="12">Rad4 beta-hairpin domain-containing protein</fullName>
    </recommendedName>
</protein>
<dbReference type="Proteomes" id="UP000242287">
    <property type="component" value="Unassembled WGS sequence"/>
</dbReference>
<feature type="region of interest" description="Disordered" evidence="6">
    <location>
        <begin position="780"/>
        <end position="828"/>
    </location>
</feature>
<dbReference type="EMBL" id="KZ302015">
    <property type="protein sequence ID" value="PFH49962.1"/>
    <property type="molecule type" value="Genomic_DNA"/>
</dbReference>
<dbReference type="InterPro" id="IPR036985">
    <property type="entry name" value="Transglutaminase-like_sf"/>
</dbReference>
<feature type="compositionally biased region" description="Low complexity" evidence="6">
    <location>
        <begin position="162"/>
        <end position="171"/>
    </location>
</feature>
<feature type="compositionally biased region" description="Basic residues" evidence="6">
    <location>
        <begin position="257"/>
        <end position="270"/>
    </location>
</feature>
<dbReference type="AlphaFoldDB" id="A0A2A9NQK1"/>
<keyword evidence="3" id="KW-0227">DNA damage</keyword>
<dbReference type="SMART" id="SM01030">
    <property type="entry name" value="BHD_1"/>
    <property type="match status" value="1"/>
</dbReference>
<evidence type="ECO:0000256" key="4">
    <source>
        <dbReference type="ARBA" id="ARBA00023204"/>
    </source>
</evidence>
<dbReference type="InterPro" id="IPR018325">
    <property type="entry name" value="Rad4/PNGase_transGLS-fold"/>
</dbReference>
<feature type="compositionally biased region" description="Basic and acidic residues" evidence="6">
    <location>
        <begin position="794"/>
        <end position="811"/>
    </location>
</feature>
<dbReference type="InterPro" id="IPR018326">
    <property type="entry name" value="Rad4_beta-hairpin_dom1"/>
</dbReference>
<dbReference type="Pfam" id="PF10405">
    <property type="entry name" value="BHD_3"/>
    <property type="match status" value="1"/>
</dbReference>
<dbReference type="Pfam" id="PF03835">
    <property type="entry name" value="Rad4"/>
    <property type="match status" value="1"/>
</dbReference>
<feature type="region of interest" description="Disordered" evidence="6">
    <location>
        <begin position="845"/>
        <end position="1118"/>
    </location>
</feature>
<feature type="region of interest" description="Disordered" evidence="6">
    <location>
        <begin position="622"/>
        <end position="641"/>
    </location>
</feature>
<reference evidence="10 11" key="1">
    <citation type="submission" date="2014-02" db="EMBL/GenBank/DDBJ databases">
        <title>Transposable element dynamics among asymbiotic and ectomycorrhizal Amanita fungi.</title>
        <authorList>
            <consortium name="DOE Joint Genome Institute"/>
            <person name="Hess J."/>
            <person name="Skrede I."/>
            <person name="Wolfe B."/>
            <person name="LaButti K."/>
            <person name="Ohm R.A."/>
            <person name="Grigoriev I.V."/>
            <person name="Pringle A."/>
        </authorList>
    </citation>
    <scope>NUCLEOTIDE SEQUENCE [LARGE SCALE GENOMIC DNA]</scope>
    <source>
        <strain evidence="10 11">SKay4041</strain>
    </source>
</reference>
<feature type="compositionally biased region" description="Acidic residues" evidence="6">
    <location>
        <begin position="1053"/>
        <end position="1062"/>
    </location>
</feature>
<dbReference type="STRING" id="703135.A0A2A9NQK1"/>
<keyword evidence="4" id="KW-0234">DNA repair</keyword>
<feature type="compositionally biased region" description="Low complexity" evidence="6">
    <location>
        <begin position="895"/>
        <end position="905"/>
    </location>
</feature>
<dbReference type="GO" id="GO:0003697">
    <property type="term" value="F:single-stranded DNA binding"/>
    <property type="evidence" value="ECO:0007669"/>
    <property type="project" value="TreeGrafter"/>
</dbReference>
<feature type="compositionally biased region" description="Basic residues" evidence="6">
    <location>
        <begin position="341"/>
        <end position="358"/>
    </location>
</feature>